<reference evidence="7 8" key="1">
    <citation type="submission" date="2018-06" db="EMBL/GenBank/DDBJ databases">
        <title>The Genome of Cuscuta australis (Dodder) Provides Insight into the Evolution of Plant Parasitism.</title>
        <authorList>
            <person name="Liu H."/>
        </authorList>
    </citation>
    <scope>NUCLEOTIDE SEQUENCE [LARGE SCALE GENOMIC DNA]</scope>
    <source>
        <strain evidence="8">cv. Yunnan</strain>
        <tissue evidence="7">Vines</tissue>
    </source>
</reference>
<feature type="transmembrane region" description="Helical" evidence="6">
    <location>
        <begin position="133"/>
        <end position="154"/>
    </location>
</feature>
<dbReference type="GO" id="GO:0016020">
    <property type="term" value="C:membrane"/>
    <property type="evidence" value="ECO:0007669"/>
    <property type="project" value="UniProtKB-SubCell"/>
</dbReference>
<feature type="transmembrane region" description="Helical" evidence="6">
    <location>
        <begin position="464"/>
        <end position="484"/>
    </location>
</feature>
<proteinExistence type="inferred from homology"/>
<sequence length="529" mass="58076">MRGGAKEEEMGPHPVKDQLPGVHYCLNSNPSWTESILLGFQHYLVMLGTTVIIPTIIVPQMGGSNKEKAELVQTLLFVGGVNTLLQTWFGSRLPVVIGGSYQFLIPVLHVALSTRFNAYSSDPRERFKQTMRGMQGALIIASILPMLFGFLGLWRIIVRLLSPLSAVPLVTLVGFGLYEHGFPLVAECVEIGLPELVLLILFSQYVPQWLKSDRHVMGRYAVLISVGIVWSFAALLTVAGAYKHAPVQTQFSCRVDRSGLITGSSWLRFPYPWQWGTPSVNAGETVVMLASAFVALVESTGAFVAAARFGSATHPPYSVISRGIGWLGLGILFDGLWGTGVGSTVSVENVGLLALTRVGSRRVIQISAVFMLFFSIVGKFGAVVASVPLPIVGAIYCVLFPLMSSGGLGLLQYCNLNSYRTKFIVGFSFFMGLSVSQYFNGYIITTNHGPVHTGSIWFNKTMQVIFTSPATVAGVVAVFLDQTVGRKHPQNRKDSGRVWWARFKYFDRDPRNAEFYSLPYTLSRYFPSV</sequence>
<accession>A0A328DYZ6</accession>
<keyword evidence="3 6" id="KW-0812">Transmembrane</keyword>
<feature type="transmembrane region" description="Helical" evidence="6">
    <location>
        <begin position="71"/>
        <end position="89"/>
    </location>
</feature>
<evidence type="ECO:0000313" key="8">
    <source>
        <dbReference type="Proteomes" id="UP000249390"/>
    </source>
</evidence>
<name>A0A328DYZ6_9ASTE</name>
<dbReference type="Pfam" id="PF00860">
    <property type="entry name" value="Xan_ur_permease"/>
    <property type="match status" value="1"/>
</dbReference>
<dbReference type="InterPro" id="IPR006043">
    <property type="entry name" value="NCS2"/>
</dbReference>
<comment type="caution">
    <text evidence="7">The sequence shown here is derived from an EMBL/GenBank/DDBJ whole genome shotgun (WGS) entry which is preliminary data.</text>
</comment>
<dbReference type="GO" id="GO:0022857">
    <property type="term" value="F:transmembrane transporter activity"/>
    <property type="evidence" value="ECO:0007669"/>
    <property type="project" value="InterPro"/>
</dbReference>
<feature type="transmembrane region" description="Helical" evidence="6">
    <location>
        <begin position="391"/>
        <end position="411"/>
    </location>
</feature>
<protein>
    <submittedName>
        <fullName evidence="7">Uncharacterized protein</fullName>
    </submittedName>
</protein>
<dbReference type="PANTHER" id="PTHR11119">
    <property type="entry name" value="XANTHINE-URACIL / VITAMIN C PERMEASE FAMILY MEMBER"/>
    <property type="match status" value="1"/>
</dbReference>
<evidence type="ECO:0000256" key="5">
    <source>
        <dbReference type="ARBA" id="ARBA00023136"/>
    </source>
</evidence>
<evidence type="ECO:0000313" key="7">
    <source>
        <dbReference type="EMBL" id="RAL49421.1"/>
    </source>
</evidence>
<dbReference type="EMBL" id="NQVE01000082">
    <property type="protein sequence ID" value="RAL49421.1"/>
    <property type="molecule type" value="Genomic_DNA"/>
</dbReference>
<comment type="subcellular location">
    <subcellularLocation>
        <location evidence="1">Membrane</location>
        <topology evidence="1">Multi-pass membrane protein</topology>
    </subcellularLocation>
</comment>
<evidence type="ECO:0000256" key="2">
    <source>
        <dbReference type="ARBA" id="ARBA00008821"/>
    </source>
</evidence>
<feature type="transmembrane region" description="Helical" evidence="6">
    <location>
        <begin position="218"/>
        <end position="242"/>
    </location>
</feature>
<dbReference type="NCBIfam" id="NF037981">
    <property type="entry name" value="NCS2_1"/>
    <property type="match status" value="1"/>
</dbReference>
<comment type="similarity">
    <text evidence="2">Belongs to the nucleobase:cation symporter-2 (NCS2) (TC 2.A.40) family.</text>
</comment>
<feature type="transmembrane region" description="Helical" evidence="6">
    <location>
        <begin position="95"/>
        <end position="112"/>
    </location>
</feature>
<evidence type="ECO:0000256" key="1">
    <source>
        <dbReference type="ARBA" id="ARBA00004141"/>
    </source>
</evidence>
<organism evidence="7 8">
    <name type="scientific">Cuscuta australis</name>
    <dbReference type="NCBI Taxonomy" id="267555"/>
    <lineage>
        <taxon>Eukaryota</taxon>
        <taxon>Viridiplantae</taxon>
        <taxon>Streptophyta</taxon>
        <taxon>Embryophyta</taxon>
        <taxon>Tracheophyta</taxon>
        <taxon>Spermatophyta</taxon>
        <taxon>Magnoliopsida</taxon>
        <taxon>eudicotyledons</taxon>
        <taxon>Gunneridae</taxon>
        <taxon>Pentapetalae</taxon>
        <taxon>asterids</taxon>
        <taxon>lamiids</taxon>
        <taxon>Solanales</taxon>
        <taxon>Convolvulaceae</taxon>
        <taxon>Cuscuteae</taxon>
        <taxon>Cuscuta</taxon>
        <taxon>Cuscuta subgen. Grammica</taxon>
        <taxon>Cuscuta sect. Cleistogrammica</taxon>
    </lineage>
</organism>
<evidence type="ECO:0000256" key="3">
    <source>
        <dbReference type="ARBA" id="ARBA00022692"/>
    </source>
</evidence>
<evidence type="ECO:0000256" key="4">
    <source>
        <dbReference type="ARBA" id="ARBA00022989"/>
    </source>
</evidence>
<keyword evidence="5 6" id="KW-0472">Membrane</keyword>
<evidence type="ECO:0000256" key="6">
    <source>
        <dbReference type="SAM" id="Phobius"/>
    </source>
</evidence>
<keyword evidence="8" id="KW-1185">Reference proteome</keyword>
<keyword evidence="4 6" id="KW-1133">Transmembrane helix</keyword>
<gene>
    <name evidence="7" type="ORF">DM860_012854</name>
</gene>
<feature type="transmembrane region" description="Helical" evidence="6">
    <location>
        <begin position="40"/>
        <end position="59"/>
    </location>
</feature>
<dbReference type="AlphaFoldDB" id="A0A328DYZ6"/>
<feature type="transmembrane region" description="Helical" evidence="6">
    <location>
        <begin position="363"/>
        <end position="385"/>
    </location>
</feature>
<feature type="transmembrane region" description="Helical" evidence="6">
    <location>
        <begin position="423"/>
        <end position="444"/>
    </location>
</feature>
<dbReference type="Proteomes" id="UP000249390">
    <property type="component" value="Unassembled WGS sequence"/>
</dbReference>